<dbReference type="InterPro" id="IPR011022">
    <property type="entry name" value="Arrestin_C-like"/>
</dbReference>
<dbReference type="GO" id="GO:0005886">
    <property type="term" value="C:plasma membrane"/>
    <property type="evidence" value="ECO:0007669"/>
    <property type="project" value="TreeGrafter"/>
</dbReference>
<protein>
    <recommendedName>
        <fullName evidence="3">Arrestin C-terminal-like domain-containing protein</fullName>
    </recommendedName>
</protein>
<dbReference type="PANTHER" id="PTHR11188">
    <property type="entry name" value="ARRESTIN DOMAIN CONTAINING PROTEIN"/>
    <property type="match status" value="1"/>
</dbReference>
<dbReference type="GO" id="GO:0031625">
    <property type="term" value="F:ubiquitin protein ligase binding"/>
    <property type="evidence" value="ECO:0007669"/>
    <property type="project" value="TreeGrafter"/>
</dbReference>
<feature type="region of interest" description="Disordered" evidence="2">
    <location>
        <begin position="11"/>
        <end position="248"/>
    </location>
</feature>
<organism evidence="4 5">
    <name type="scientific">Plenodomus tracheiphilus IPT5</name>
    <dbReference type="NCBI Taxonomy" id="1408161"/>
    <lineage>
        <taxon>Eukaryota</taxon>
        <taxon>Fungi</taxon>
        <taxon>Dikarya</taxon>
        <taxon>Ascomycota</taxon>
        <taxon>Pezizomycotina</taxon>
        <taxon>Dothideomycetes</taxon>
        <taxon>Pleosporomycetidae</taxon>
        <taxon>Pleosporales</taxon>
        <taxon>Pleosporineae</taxon>
        <taxon>Leptosphaeriaceae</taxon>
        <taxon>Plenodomus</taxon>
    </lineage>
</organism>
<dbReference type="Proteomes" id="UP000799423">
    <property type="component" value="Unassembled WGS sequence"/>
</dbReference>
<dbReference type="GO" id="GO:0005829">
    <property type="term" value="C:cytosol"/>
    <property type="evidence" value="ECO:0007669"/>
    <property type="project" value="TreeGrafter"/>
</dbReference>
<name>A0A6A7B470_9PLEO</name>
<dbReference type="Gene3D" id="2.60.40.640">
    <property type="match status" value="2"/>
</dbReference>
<accession>A0A6A7B470</accession>
<feature type="compositionally biased region" description="Polar residues" evidence="2">
    <location>
        <begin position="234"/>
        <end position="247"/>
    </location>
</feature>
<evidence type="ECO:0000256" key="1">
    <source>
        <dbReference type="ARBA" id="ARBA00005298"/>
    </source>
</evidence>
<proteinExistence type="inferred from homology"/>
<dbReference type="SMART" id="SM01017">
    <property type="entry name" value="Arrestin_C"/>
    <property type="match status" value="1"/>
</dbReference>
<feature type="compositionally biased region" description="Low complexity" evidence="2">
    <location>
        <begin position="169"/>
        <end position="213"/>
    </location>
</feature>
<evidence type="ECO:0000313" key="5">
    <source>
        <dbReference type="Proteomes" id="UP000799423"/>
    </source>
</evidence>
<feature type="domain" description="Arrestin C-terminal-like" evidence="3">
    <location>
        <begin position="471"/>
        <end position="619"/>
    </location>
</feature>
<dbReference type="InterPro" id="IPR050357">
    <property type="entry name" value="Arrestin_domain-protein"/>
</dbReference>
<dbReference type="AlphaFoldDB" id="A0A6A7B470"/>
<keyword evidence="5" id="KW-1185">Reference proteome</keyword>
<dbReference type="GO" id="GO:0070086">
    <property type="term" value="P:ubiquitin-dependent endocytosis"/>
    <property type="evidence" value="ECO:0007669"/>
    <property type="project" value="TreeGrafter"/>
</dbReference>
<dbReference type="InterPro" id="IPR014756">
    <property type="entry name" value="Ig_E-set"/>
</dbReference>
<dbReference type="GO" id="GO:0030674">
    <property type="term" value="F:protein-macromolecule adaptor activity"/>
    <property type="evidence" value="ECO:0007669"/>
    <property type="project" value="TreeGrafter"/>
</dbReference>
<feature type="compositionally biased region" description="Basic and acidic residues" evidence="2">
    <location>
        <begin position="126"/>
        <end position="143"/>
    </location>
</feature>
<dbReference type="EMBL" id="MU006308">
    <property type="protein sequence ID" value="KAF2850102.1"/>
    <property type="molecule type" value="Genomic_DNA"/>
</dbReference>
<dbReference type="SUPFAM" id="SSF81296">
    <property type="entry name" value="E set domains"/>
    <property type="match status" value="1"/>
</dbReference>
<dbReference type="InterPro" id="IPR014752">
    <property type="entry name" value="Arrestin-like_C"/>
</dbReference>
<gene>
    <name evidence="4" type="ORF">T440DRAFT_518586</name>
</gene>
<reference evidence="4" key="1">
    <citation type="submission" date="2020-01" db="EMBL/GenBank/DDBJ databases">
        <authorList>
            <consortium name="DOE Joint Genome Institute"/>
            <person name="Haridas S."/>
            <person name="Albert R."/>
            <person name="Binder M."/>
            <person name="Bloem J."/>
            <person name="Labutti K."/>
            <person name="Salamov A."/>
            <person name="Andreopoulos B."/>
            <person name="Baker S.E."/>
            <person name="Barry K."/>
            <person name="Bills G."/>
            <person name="Bluhm B.H."/>
            <person name="Cannon C."/>
            <person name="Castanera R."/>
            <person name="Culley D.E."/>
            <person name="Daum C."/>
            <person name="Ezra D."/>
            <person name="Gonzalez J.B."/>
            <person name="Henrissat B."/>
            <person name="Kuo A."/>
            <person name="Liang C."/>
            <person name="Lipzen A."/>
            <person name="Lutzoni F."/>
            <person name="Magnuson J."/>
            <person name="Mondo S."/>
            <person name="Nolan M."/>
            <person name="Ohm R."/>
            <person name="Pangilinan J."/>
            <person name="Park H.-J."/>
            <person name="Ramirez L."/>
            <person name="Alfaro M."/>
            <person name="Sun H."/>
            <person name="Tritt A."/>
            <person name="Yoshinaga Y."/>
            <person name="Zwiers L.-H."/>
            <person name="Turgeon B.G."/>
            <person name="Goodwin S.B."/>
            <person name="Spatafora J.W."/>
            <person name="Crous P.W."/>
            <person name="Grigoriev I.V."/>
        </authorList>
    </citation>
    <scope>NUCLEOTIDE SEQUENCE</scope>
    <source>
        <strain evidence="4">IPT5</strain>
    </source>
</reference>
<feature type="region of interest" description="Disordered" evidence="2">
    <location>
        <begin position="639"/>
        <end position="659"/>
    </location>
</feature>
<dbReference type="PANTHER" id="PTHR11188:SF17">
    <property type="entry name" value="FI21816P1"/>
    <property type="match status" value="1"/>
</dbReference>
<dbReference type="Pfam" id="PF02752">
    <property type="entry name" value="Arrestin_C"/>
    <property type="match status" value="1"/>
</dbReference>
<dbReference type="OrthoDB" id="298939at2759"/>
<feature type="compositionally biased region" description="Basic and acidic residues" evidence="2">
    <location>
        <begin position="96"/>
        <end position="105"/>
    </location>
</feature>
<comment type="similarity">
    <text evidence="1">Belongs to the arrestin family.</text>
</comment>
<evidence type="ECO:0000256" key="2">
    <source>
        <dbReference type="SAM" id="MobiDB-lite"/>
    </source>
</evidence>
<sequence length="835" mass="93154">MTLSQLAGWLLKGSGLPQPPTDKALLSSSSSSQDQAHDPLFLSPLDPHDSPTASREGMVGNTFSEPRGHSVASSWAKPRPLSDIRELTEPSLADTVARRPFHDNYQRSTSRTDVSRKVSVASRRRPSFDTRHGENREPERRNSAESNGLRSVRGGQASRSPSPPSPAENHSISSIYNIPPNSVPPRSSSRSRARGASQTRQPPQIPPTQLTRPKAAMTSVHTIPTILLPPPKDSGNTIPRRGQSQSPLRHVAARLDPICHDTNRRIPSRTFIREPLSKDLLEFPSHRHPRIELGLDLSAGIFVGGGSIEGTVQINIDDAERIRHRRTLDIARISIDLLGLEEMSGNRRCVFLNLASELVDERNPPPQNMVDSQEPVGSEDLFWHLMPSVTNLAFNLSLPLNVGPPPFHSKSARIRYVLCVSLLIRDQGKQYIVRTSEEVTVLSVYDPEKALMSLPSPLTASDEWVKPRDNTVEIVRVTAGLHRQVWVSGTSIYVDVHIANNSRKTIRKIELQLERNVLCYKHSAASTMEKSAGQARIFDSNERSTLSKAIVKHGAAGWHGVTAHQTQIRTCNLELPRGHATVKCGKYFEVRYFLNVFVSSAHTKLVTVQLPIVLIHMNSLDVVPNSVAQVAMAIEEKRSHQRLQSPNRLGRHPSQSVQGRAFAAPRMQSLERMRAQVDDIQELGQVLEQSPRKYSLRRAVSHWDYRTPPSNRKGRILGDGEAADLQDRLRRVRSNDTIGSRPHNIHRGNSSRSTRALSSALGFREAEVREDMELGGFGAEGDGPFRQRLERSRERQYRFSKKRSVERWKGVANAGVGWLKNSGVAKDEQDRGDWV</sequence>
<evidence type="ECO:0000313" key="4">
    <source>
        <dbReference type="EMBL" id="KAF2850102.1"/>
    </source>
</evidence>
<evidence type="ECO:0000259" key="3">
    <source>
        <dbReference type="SMART" id="SM01017"/>
    </source>
</evidence>
<feature type="compositionally biased region" description="Polar residues" evidence="2">
    <location>
        <begin position="642"/>
        <end position="658"/>
    </location>
</feature>